<reference evidence="1 2" key="1">
    <citation type="submission" date="2024-03" db="EMBL/GenBank/DDBJ databases">
        <authorList>
            <person name="Gkanogiannis A."/>
            <person name="Becerra Lopez-Lavalle L."/>
        </authorList>
    </citation>
    <scope>NUCLEOTIDE SEQUENCE [LARGE SCALE GENOMIC DNA]</scope>
</reference>
<name>A0ABP0Z1U0_9ROSI</name>
<dbReference type="Gene3D" id="3.40.50.150">
    <property type="entry name" value="Vaccinia Virus protein VP39"/>
    <property type="match status" value="1"/>
</dbReference>
<organism evidence="1 2">
    <name type="scientific">Citrullus colocynthis</name>
    <name type="common">colocynth</name>
    <dbReference type="NCBI Taxonomy" id="252529"/>
    <lineage>
        <taxon>Eukaryota</taxon>
        <taxon>Viridiplantae</taxon>
        <taxon>Streptophyta</taxon>
        <taxon>Embryophyta</taxon>
        <taxon>Tracheophyta</taxon>
        <taxon>Spermatophyta</taxon>
        <taxon>Magnoliopsida</taxon>
        <taxon>eudicotyledons</taxon>
        <taxon>Gunneridae</taxon>
        <taxon>Pentapetalae</taxon>
        <taxon>rosids</taxon>
        <taxon>fabids</taxon>
        <taxon>Cucurbitales</taxon>
        <taxon>Cucurbitaceae</taxon>
        <taxon>Benincaseae</taxon>
        <taxon>Citrullus</taxon>
    </lineage>
</organism>
<gene>
    <name evidence="1" type="ORF">CITCOLO1_LOCUS16863</name>
</gene>
<proteinExistence type="predicted"/>
<dbReference type="PANTHER" id="PTHR23108:SF0">
    <property type="entry name" value="METHYLTRANSFERASE-LIKE PROTEIN 22"/>
    <property type="match status" value="1"/>
</dbReference>
<evidence type="ECO:0000313" key="2">
    <source>
        <dbReference type="Proteomes" id="UP001642487"/>
    </source>
</evidence>
<dbReference type="PANTHER" id="PTHR23108">
    <property type="entry name" value="METHYLTRANSFERASE-RELATED"/>
    <property type="match status" value="1"/>
</dbReference>
<keyword evidence="2" id="KW-1185">Reference proteome</keyword>
<protein>
    <recommendedName>
        <fullName evidence="3">Methyltransferase-like protein 22</fullName>
    </recommendedName>
</protein>
<evidence type="ECO:0008006" key="3">
    <source>
        <dbReference type="Google" id="ProtNLM"/>
    </source>
</evidence>
<accession>A0ABP0Z1U0</accession>
<dbReference type="InterPro" id="IPR019410">
    <property type="entry name" value="Methyltransf_16"/>
</dbReference>
<sequence>MDDGISEELVMSEIHLGCPPGFSGSYVSNFTISLPSDTETRRYVSDSEGYSPSSKQLIRLDEDGDLVLPRRINVEEPSVRSFNVSIQHDIMSTIPSVGLQVWKAELVLSDFVLHTMLTSSEFDGSVALELGAGTGMVGILLARVAKTIFLTDKGDRVLDNCAKNIGLNSGGFGAGVAVHVRELDWTEPWPPKQAQGECPPNNRYSWTLSEVEEAQGASLLVAADVIYSDDLTDAFFNMLEKFMSQGSEKVLYLALEKRYNFTLDDFDIVANGYSHFLSYLKHEEDDAKNSRLEHKSKPYFVGQRIDLANIPQYVLNYERGKDVEIWQIKYCRKES</sequence>
<dbReference type="Proteomes" id="UP001642487">
    <property type="component" value="Chromosome 6"/>
</dbReference>
<dbReference type="InterPro" id="IPR038899">
    <property type="entry name" value="METTL22"/>
</dbReference>
<dbReference type="SUPFAM" id="SSF53335">
    <property type="entry name" value="S-adenosyl-L-methionine-dependent methyltransferases"/>
    <property type="match status" value="1"/>
</dbReference>
<dbReference type="EMBL" id="OZ021740">
    <property type="protein sequence ID" value="CAK9324622.1"/>
    <property type="molecule type" value="Genomic_DNA"/>
</dbReference>
<dbReference type="Pfam" id="PF10294">
    <property type="entry name" value="Methyltransf_16"/>
    <property type="match status" value="1"/>
</dbReference>
<dbReference type="InterPro" id="IPR029063">
    <property type="entry name" value="SAM-dependent_MTases_sf"/>
</dbReference>
<evidence type="ECO:0000313" key="1">
    <source>
        <dbReference type="EMBL" id="CAK9324622.1"/>
    </source>
</evidence>